<sequence length="103" mass="11849">MNITSVITYRQTQFLPILSGELIFAAKQTTAKWKQPCRIPGIAYMLGKCPMQWTYFWYGVHYSAQHLNVRLYLSFQVRVSPSTGLTRDCHMCRGPEMGTIQQG</sequence>
<accession>A0A016VRP8</accession>
<organism evidence="1 2">
    <name type="scientific">Ancylostoma ceylanicum</name>
    <dbReference type="NCBI Taxonomy" id="53326"/>
    <lineage>
        <taxon>Eukaryota</taxon>
        <taxon>Metazoa</taxon>
        <taxon>Ecdysozoa</taxon>
        <taxon>Nematoda</taxon>
        <taxon>Chromadorea</taxon>
        <taxon>Rhabditida</taxon>
        <taxon>Rhabditina</taxon>
        <taxon>Rhabditomorpha</taxon>
        <taxon>Strongyloidea</taxon>
        <taxon>Ancylostomatidae</taxon>
        <taxon>Ancylostomatinae</taxon>
        <taxon>Ancylostoma</taxon>
    </lineage>
</organism>
<dbReference type="Proteomes" id="UP000024635">
    <property type="component" value="Unassembled WGS sequence"/>
</dbReference>
<dbReference type="EMBL" id="JARK01001341">
    <property type="protein sequence ID" value="EYC30045.1"/>
    <property type="molecule type" value="Genomic_DNA"/>
</dbReference>
<name>A0A016VRP8_9BILA</name>
<protein>
    <submittedName>
        <fullName evidence="1">Uncharacterized protein</fullName>
    </submittedName>
</protein>
<comment type="caution">
    <text evidence="1">The sequence shown here is derived from an EMBL/GenBank/DDBJ whole genome shotgun (WGS) entry which is preliminary data.</text>
</comment>
<reference evidence="2" key="1">
    <citation type="journal article" date="2015" name="Nat. Genet.">
        <title>The genome and transcriptome of the zoonotic hookworm Ancylostoma ceylanicum identify infection-specific gene families.</title>
        <authorList>
            <person name="Schwarz E.M."/>
            <person name="Hu Y."/>
            <person name="Antoshechkin I."/>
            <person name="Miller M.M."/>
            <person name="Sternberg P.W."/>
            <person name="Aroian R.V."/>
        </authorList>
    </citation>
    <scope>NUCLEOTIDE SEQUENCE</scope>
    <source>
        <strain evidence="2">HY135</strain>
    </source>
</reference>
<gene>
    <name evidence="1" type="primary">Acey_s0005.g2415</name>
    <name evidence="1" type="ORF">Y032_0005g2415</name>
</gene>
<evidence type="ECO:0000313" key="2">
    <source>
        <dbReference type="Proteomes" id="UP000024635"/>
    </source>
</evidence>
<proteinExistence type="predicted"/>
<evidence type="ECO:0000313" key="1">
    <source>
        <dbReference type="EMBL" id="EYC30045.1"/>
    </source>
</evidence>
<keyword evidence="2" id="KW-1185">Reference proteome</keyword>
<dbReference type="AlphaFoldDB" id="A0A016VRP8"/>